<dbReference type="Gene3D" id="2.160.20.80">
    <property type="entry name" value="E3 ubiquitin-protein ligase SopA"/>
    <property type="match status" value="2"/>
</dbReference>
<keyword evidence="1" id="KW-1133">Transmembrane helix</keyword>
<dbReference type="AlphaFoldDB" id="A0A1M6UHL5"/>
<keyword evidence="3" id="KW-1185">Reference proteome</keyword>
<accession>A0A1M6UHL5</accession>
<dbReference type="InterPro" id="IPR051082">
    <property type="entry name" value="Pentapeptide-BTB/POZ_domain"/>
</dbReference>
<keyword evidence="1" id="KW-0472">Membrane</keyword>
<feature type="transmembrane region" description="Helical" evidence="1">
    <location>
        <begin position="417"/>
        <end position="438"/>
    </location>
</feature>
<evidence type="ECO:0000313" key="3">
    <source>
        <dbReference type="Proteomes" id="UP000183994"/>
    </source>
</evidence>
<dbReference type="Proteomes" id="UP000183994">
    <property type="component" value="Unassembled WGS sequence"/>
</dbReference>
<dbReference type="STRING" id="1121393.SAMN02745216_03909"/>
<evidence type="ECO:0000256" key="1">
    <source>
        <dbReference type="SAM" id="Phobius"/>
    </source>
</evidence>
<dbReference type="OrthoDB" id="5431942at2"/>
<dbReference type="InterPro" id="IPR001646">
    <property type="entry name" value="5peptide_repeat"/>
</dbReference>
<organism evidence="2 3">
    <name type="scientific">Desulfatibacillum alkenivorans DSM 16219</name>
    <dbReference type="NCBI Taxonomy" id="1121393"/>
    <lineage>
        <taxon>Bacteria</taxon>
        <taxon>Pseudomonadati</taxon>
        <taxon>Thermodesulfobacteriota</taxon>
        <taxon>Desulfobacteria</taxon>
        <taxon>Desulfobacterales</taxon>
        <taxon>Desulfatibacillaceae</taxon>
        <taxon>Desulfatibacillum</taxon>
    </lineage>
</organism>
<sequence length="501" mass="56961">MNSCDDEKRLADLLNFDPTPSEVVRLRKLYNTLEKKKKSGGNLSENEIEEVCDAFESFCTEFSRVCGRINEMADSIPTGGSGRRVREIGEPFLSEKPPNPKTSCVQPLDQGEPVGCVVNEKHLRAMEFRRNLKYQPEKVYPTIEEIDEIIELHHLWLSGEIKPDWTRKGKQANFSNMDLSGVNFQGCNLKGAVFKYSYIDGTDFSGCNLQGASFELSVIKRCSFKGAVLIGCNFTKADIEESSFFKAELSGASFQDATLEGIDMSHCRMDNVTFFSSNIFRISWDNSNMHRADFRKAWIETFNAKNSMMEDAVFEEANLCGGSVARSYLYESVFRKATIRSVSFKKADLRFSDWENSQVVCVEYDRQTQVEGTKREGMQAPPQFLAFLSTQYWIEYHRSRKKSSHFLYRAAMDCGRIFGIFHLACWTLILIMVFGLALHEICGLPIEEAYCSSMEIFFCRNLPIVTLGKGGYFLGMLEILSSILIQTGLLATLIFNFSRRP</sequence>
<dbReference type="RefSeq" id="WP_073477947.1">
    <property type="nucleotide sequence ID" value="NZ_FQZU01000030.1"/>
</dbReference>
<reference evidence="3" key="1">
    <citation type="submission" date="2016-11" db="EMBL/GenBank/DDBJ databases">
        <authorList>
            <person name="Varghese N."/>
            <person name="Submissions S."/>
        </authorList>
    </citation>
    <scope>NUCLEOTIDE SEQUENCE [LARGE SCALE GENOMIC DNA]</scope>
    <source>
        <strain evidence="3">DSM 16219</strain>
    </source>
</reference>
<dbReference type="Pfam" id="PF00805">
    <property type="entry name" value="Pentapeptide"/>
    <property type="match status" value="2"/>
</dbReference>
<keyword evidence="1" id="KW-0812">Transmembrane</keyword>
<dbReference type="EMBL" id="FQZU01000030">
    <property type="protein sequence ID" value="SHK68669.1"/>
    <property type="molecule type" value="Genomic_DNA"/>
</dbReference>
<dbReference type="SUPFAM" id="SSF141571">
    <property type="entry name" value="Pentapeptide repeat-like"/>
    <property type="match status" value="1"/>
</dbReference>
<protein>
    <submittedName>
        <fullName evidence="2">Uncharacterized protein YjbI, contains pentapeptide repeats</fullName>
    </submittedName>
</protein>
<evidence type="ECO:0000313" key="2">
    <source>
        <dbReference type="EMBL" id="SHK68669.1"/>
    </source>
</evidence>
<dbReference type="PANTHER" id="PTHR14136:SF17">
    <property type="entry name" value="BTB_POZ DOMAIN-CONTAINING PROTEIN KCTD9"/>
    <property type="match status" value="1"/>
</dbReference>
<feature type="transmembrane region" description="Helical" evidence="1">
    <location>
        <begin position="472"/>
        <end position="495"/>
    </location>
</feature>
<proteinExistence type="predicted"/>
<dbReference type="PANTHER" id="PTHR14136">
    <property type="entry name" value="BTB_POZ DOMAIN-CONTAINING PROTEIN KCTD9"/>
    <property type="match status" value="1"/>
</dbReference>
<gene>
    <name evidence="2" type="ORF">SAMN02745216_03909</name>
</gene>
<name>A0A1M6UHL5_9BACT</name>